<dbReference type="PROSITE" id="PS51523">
    <property type="entry name" value="ZF_HD_DIMER"/>
    <property type="match status" value="1"/>
</dbReference>
<protein>
    <submittedName>
        <fullName evidence="6">ZF-HD homeobox protein</fullName>
    </submittedName>
</protein>
<dbReference type="GO" id="GO:0003700">
    <property type="term" value="F:DNA-binding transcription factor activity"/>
    <property type="evidence" value="ECO:0007669"/>
    <property type="project" value="TreeGrafter"/>
</dbReference>
<dbReference type="SUPFAM" id="SSF101447">
    <property type="entry name" value="Formin homology 2 domain (FH2 domain)"/>
    <property type="match status" value="1"/>
</dbReference>
<keyword evidence="7" id="KW-1185">Reference proteome</keyword>
<dbReference type="InterPro" id="IPR006456">
    <property type="entry name" value="ZF_HD_homeobox_Cys/His_dimer"/>
</dbReference>
<sequence length="183" mass="19521">MDLPNHESGLPIPISTTFGGGNHPHIIHGPPPPPPPPPPPTLLDIDPYNTTTNNNKVTVKYRECLKNHAAAMGGNATDGCGEFMPSGEEGTMDALSALPAPATGTSTEKTLKALLLLTHHTSSSPPLSSPERLWVRRGSSLHLTHLGTLTTNTTTTHNRWSCHTTWLGQSQMSRTSTRGGLGW</sequence>
<feature type="region of interest" description="Disordered" evidence="4">
    <location>
        <begin position="1"/>
        <end position="51"/>
    </location>
</feature>
<keyword evidence="2" id="KW-0863">Zinc-finger</keyword>
<keyword evidence="6" id="KW-0371">Homeobox</keyword>
<reference evidence="6" key="2">
    <citation type="submission" date="2023-06" db="EMBL/GenBank/DDBJ databases">
        <authorList>
            <person name="Ma L."/>
            <person name="Liu K.-W."/>
            <person name="Li Z."/>
            <person name="Hsiao Y.-Y."/>
            <person name="Qi Y."/>
            <person name="Fu T."/>
            <person name="Tang G."/>
            <person name="Zhang D."/>
            <person name="Sun W.-H."/>
            <person name="Liu D.-K."/>
            <person name="Li Y."/>
            <person name="Chen G.-Z."/>
            <person name="Liu X.-D."/>
            <person name="Liao X.-Y."/>
            <person name="Jiang Y.-T."/>
            <person name="Yu X."/>
            <person name="Hao Y."/>
            <person name="Huang J."/>
            <person name="Zhao X.-W."/>
            <person name="Ke S."/>
            <person name="Chen Y.-Y."/>
            <person name="Wu W.-L."/>
            <person name="Hsu J.-L."/>
            <person name="Lin Y.-F."/>
            <person name="Huang M.-D."/>
            <person name="Li C.-Y."/>
            <person name="Huang L."/>
            <person name="Wang Z.-W."/>
            <person name="Zhao X."/>
            <person name="Zhong W.-Y."/>
            <person name="Peng D.-H."/>
            <person name="Ahmad S."/>
            <person name="Lan S."/>
            <person name="Zhang J.-S."/>
            <person name="Tsai W.-C."/>
            <person name="Van De Peer Y."/>
            <person name="Liu Z.-J."/>
        </authorList>
    </citation>
    <scope>NUCLEOTIDE SEQUENCE</scope>
    <source>
        <strain evidence="6">CP</strain>
        <tissue evidence="6">Leaves</tissue>
    </source>
</reference>
<dbReference type="NCBIfam" id="TIGR01566">
    <property type="entry name" value="ZF_HD_prot_N"/>
    <property type="match status" value="1"/>
</dbReference>
<organism evidence="6 7">
    <name type="scientific">Acorus calamus</name>
    <name type="common">Sweet flag</name>
    <dbReference type="NCBI Taxonomy" id="4465"/>
    <lineage>
        <taxon>Eukaryota</taxon>
        <taxon>Viridiplantae</taxon>
        <taxon>Streptophyta</taxon>
        <taxon>Embryophyta</taxon>
        <taxon>Tracheophyta</taxon>
        <taxon>Spermatophyta</taxon>
        <taxon>Magnoliopsida</taxon>
        <taxon>Liliopsida</taxon>
        <taxon>Acoraceae</taxon>
        <taxon>Acorus</taxon>
    </lineage>
</organism>
<evidence type="ECO:0000313" key="7">
    <source>
        <dbReference type="Proteomes" id="UP001180020"/>
    </source>
</evidence>
<evidence type="ECO:0000256" key="2">
    <source>
        <dbReference type="ARBA" id="ARBA00022771"/>
    </source>
</evidence>
<evidence type="ECO:0000256" key="4">
    <source>
        <dbReference type="SAM" id="MobiDB-lite"/>
    </source>
</evidence>
<reference evidence="6" key="1">
    <citation type="journal article" date="2023" name="Nat. Commun.">
        <title>Diploid and tetraploid genomes of Acorus and the evolution of monocots.</title>
        <authorList>
            <person name="Ma L."/>
            <person name="Liu K.W."/>
            <person name="Li Z."/>
            <person name="Hsiao Y.Y."/>
            <person name="Qi Y."/>
            <person name="Fu T."/>
            <person name="Tang G.D."/>
            <person name="Zhang D."/>
            <person name="Sun W.H."/>
            <person name="Liu D.K."/>
            <person name="Li Y."/>
            <person name="Chen G.Z."/>
            <person name="Liu X.D."/>
            <person name="Liao X.Y."/>
            <person name="Jiang Y.T."/>
            <person name="Yu X."/>
            <person name="Hao Y."/>
            <person name="Huang J."/>
            <person name="Zhao X.W."/>
            <person name="Ke S."/>
            <person name="Chen Y.Y."/>
            <person name="Wu W.L."/>
            <person name="Hsu J.L."/>
            <person name="Lin Y.F."/>
            <person name="Huang M.D."/>
            <person name="Li C.Y."/>
            <person name="Huang L."/>
            <person name="Wang Z.W."/>
            <person name="Zhao X."/>
            <person name="Zhong W.Y."/>
            <person name="Peng D.H."/>
            <person name="Ahmad S."/>
            <person name="Lan S."/>
            <person name="Zhang J.S."/>
            <person name="Tsai W.C."/>
            <person name="Van de Peer Y."/>
            <person name="Liu Z.J."/>
        </authorList>
    </citation>
    <scope>NUCLEOTIDE SEQUENCE</scope>
    <source>
        <strain evidence="6">CP</strain>
    </source>
</reference>
<evidence type="ECO:0000256" key="3">
    <source>
        <dbReference type="ARBA" id="ARBA00022833"/>
    </source>
</evidence>
<dbReference type="Pfam" id="PF04770">
    <property type="entry name" value="ZF-HD_dimer"/>
    <property type="match status" value="1"/>
</dbReference>
<dbReference type="GO" id="GO:0005634">
    <property type="term" value="C:nucleus"/>
    <property type="evidence" value="ECO:0007669"/>
    <property type="project" value="TreeGrafter"/>
</dbReference>
<dbReference type="Proteomes" id="UP001180020">
    <property type="component" value="Unassembled WGS sequence"/>
</dbReference>
<keyword evidence="6" id="KW-0238">DNA-binding</keyword>
<evidence type="ECO:0000259" key="5">
    <source>
        <dbReference type="PROSITE" id="PS51523"/>
    </source>
</evidence>
<dbReference type="GO" id="GO:0008270">
    <property type="term" value="F:zinc ion binding"/>
    <property type="evidence" value="ECO:0007669"/>
    <property type="project" value="UniProtKB-KW"/>
</dbReference>
<name>A0AAV9CE57_ACOCL</name>
<proteinExistence type="predicted"/>
<keyword evidence="3" id="KW-0862">Zinc</keyword>
<comment type="caution">
    <text evidence="6">The sequence shown here is derived from an EMBL/GenBank/DDBJ whole genome shotgun (WGS) entry which is preliminary data.</text>
</comment>
<keyword evidence="1" id="KW-0479">Metal-binding</keyword>
<accession>A0AAV9CE57</accession>
<dbReference type="PANTHER" id="PTHR31948:SF163">
    <property type="entry name" value="ZINC-FINGER HOMEODOMAIN PROTEIN 3"/>
    <property type="match status" value="1"/>
</dbReference>
<dbReference type="EMBL" id="JAUJYO010000019">
    <property type="protein sequence ID" value="KAK1287181.1"/>
    <property type="molecule type" value="Genomic_DNA"/>
</dbReference>
<dbReference type="AlphaFoldDB" id="A0AAV9CE57"/>
<feature type="domain" description="ZF-HD dimerization-type" evidence="5">
    <location>
        <begin position="61"/>
        <end position="113"/>
    </location>
</feature>
<evidence type="ECO:0000256" key="1">
    <source>
        <dbReference type="ARBA" id="ARBA00022723"/>
    </source>
</evidence>
<gene>
    <name evidence="6" type="ORF">QJS10_CPB19g00315</name>
</gene>
<evidence type="ECO:0000313" key="6">
    <source>
        <dbReference type="EMBL" id="KAK1287181.1"/>
    </source>
</evidence>
<dbReference type="GO" id="GO:0050793">
    <property type="term" value="P:regulation of developmental process"/>
    <property type="evidence" value="ECO:0007669"/>
    <property type="project" value="TreeGrafter"/>
</dbReference>
<dbReference type="GO" id="GO:0000976">
    <property type="term" value="F:transcription cis-regulatory region binding"/>
    <property type="evidence" value="ECO:0007669"/>
    <property type="project" value="TreeGrafter"/>
</dbReference>
<dbReference type="PANTHER" id="PTHR31948">
    <property type="entry name" value="ZINC-FINGER HOMEODOMAIN PROTEIN 2"/>
    <property type="match status" value="1"/>
</dbReference>
<feature type="compositionally biased region" description="Pro residues" evidence="4">
    <location>
        <begin position="29"/>
        <end position="41"/>
    </location>
</feature>